<protein>
    <submittedName>
        <fullName evidence="2">Uncharacterized protein</fullName>
    </submittedName>
</protein>
<keyword evidence="1" id="KW-0175">Coiled coil</keyword>
<comment type="caution">
    <text evidence="2">The sequence shown here is derived from an EMBL/GenBank/DDBJ whole genome shotgun (WGS) entry which is preliminary data.</text>
</comment>
<dbReference type="SUPFAM" id="SSF55874">
    <property type="entry name" value="ATPase domain of HSP90 chaperone/DNA topoisomerase II/histidine kinase"/>
    <property type="match status" value="1"/>
</dbReference>
<dbReference type="EMBL" id="QZCE01000002">
    <property type="protein sequence ID" value="NEZ64261.1"/>
    <property type="molecule type" value="Genomic_DNA"/>
</dbReference>
<dbReference type="AlphaFoldDB" id="A0A6M0S8H5"/>
<reference evidence="2 3" key="1">
    <citation type="journal article" date="2020" name="Microb. Ecol.">
        <title>Ecogenomics of the Marine Benthic Filamentous Cyanobacterium Adonisia.</title>
        <authorList>
            <person name="Walter J.M."/>
            <person name="Coutinho F.H."/>
            <person name="Leomil L."/>
            <person name="Hargreaves P.I."/>
            <person name="Campeao M.E."/>
            <person name="Vieira V.V."/>
            <person name="Silva B.S."/>
            <person name="Fistarol G.O."/>
            <person name="Salomon P.S."/>
            <person name="Sawabe T."/>
            <person name="Mino S."/>
            <person name="Hosokawa M."/>
            <person name="Miyashita H."/>
            <person name="Maruyama F."/>
            <person name="van Verk M.C."/>
            <person name="Dutilh B.E."/>
            <person name="Thompson C.C."/>
            <person name="Thompson F.L."/>
        </authorList>
    </citation>
    <scope>NUCLEOTIDE SEQUENCE [LARGE SCALE GENOMIC DNA]</scope>
    <source>
        <strain evidence="2 3">CCMR0082</strain>
    </source>
</reference>
<evidence type="ECO:0000313" key="2">
    <source>
        <dbReference type="EMBL" id="NEZ64261.1"/>
    </source>
</evidence>
<name>A0A6M0S8H5_9CYAN</name>
<feature type="coiled-coil region" evidence="1">
    <location>
        <begin position="12"/>
        <end position="39"/>
    </location>
</feature>
<accession>A0A6M0S8H5</accession>
<sequence length="324" mass="36556">MPMPSSFEDASRDDLLVLVKDLTQKLQALEAQKHDAEIMLDTVVEHSTLLEHELQLAERHVRELNGVLEERVKQRTAELEAANQNLAREIAERQQAQEEAMALARQVLEQRSLTIERTYEAVHNGPLQELAVLLRTDISSFSDEQLRSQLQKVNTDLRGIYQSMRGAVDNHHEVLCLEGGLTLDLSEDLPGLLLQTFEHTLERDFPGFKTILFQITPDFSSLTTAALSLDQKRGLCLFLQEALCNVGKHALGTTRLDVLCERHQDSHYLSIVDNGQGLTEEKGLSTSDQQGTHQAQRLAKSLSGKFQRRCNVPQGMWCELVWPS</sequence>
<proteinExistence type="predicted"/>
<organism evidence="2 3">
    <name type="scientific">Adonisia turfae CCMR0082</name>
    <dbReference type="NCBI Taxonomy" id="2304604"/>
    <lineage>
        <taxon>Bacteria</taxon>
        <taxon>Bacillati</taxon>
        <taxon>Cyanobacteriota</taxon>
        <taxon>Adonisia</taxon>
        <taxon>Adonisia turfae</taxon>
    </lineage>
</organism>
<gene>
    <name evidence="2" type="ORF">D0962_15925</name>
</gene>
<dbReference type="InterPro" id="IPR036890">
    <property type="entry name" value="HATPase_C_sf"/>
</dbReference>
<feature type="coiled-coil region" evidence="1">
    <location>
        <begin position="65"/>
        <end position="106"/>
    </location>
</feature>
<evidence type="ECO:0000256" key="1">
    <source>
        <dbReference type="SAM" id="Coils"/>
    </source>
</evidence>
<dbReference type="Gene3D" id="3.30.565.10">
    <property type="entry name" value="Histidine kinase-like ATPase, C-terminal domain"/>
    <property type="match status" value="1"/>
</dbReference>
<evidence type="ECO:0000313" key="3">
    <source>
        <dbReference type="Proteomes" id="UP000473574"/>
    </source>
</evidence>
<dbReference type="Proteomes" id="UP000473574">
    <property type="component" value="Unassembled WGS sequence"/>
</dbReference>